<dbReference type="AlphaFoldDB" id="A0AAE9Y5Y9"/>
<dbReference type="GO" id="GO:1900376">
    <property type="term" value="P:regulation of secondary metabolite biosynthetic process"/>
    <property type="evidence" value="ECO:0007669"/>
    <property type="project" value="TreeGrafter"/>
</dbReference>
<dbReference type="RefSeq" id="WP_272736644.1">
    <property type="nucleotide sequence ID" value="NZ_CP116942.1"/>
</dbReference>
<evidence type="ECO:0000256" key="4">
    <source>
        <dbReference type="ARBA" id="ARBA00023015"/>
    </source>
</evidence>
<feature type="binding site" evidence="8">
    <location>
        <position position="98"/>
    </location>
    <ligand>
        <name>Fe cation</name>
        <dbReference type="ChEBI" id="CHEBI:24875"/>
    </ligand>
</feature>
<keyword evidence="7" id="KW-0479">Metal-binding</keyword>
<evidence type="ECO:0000313" key="10">
    <source>
        <dbReference type="Proteomes" id="UP001216390"/>
    </source>
</evidence>
<keyword evidence="10" id="KW-1185">Reference proteome</keyword>
<dbReference type="Proteomes" id="UP001216390">
    <property type="component" value="Chromosome"/>
</dbReference>
<feature type="binding site" evidence="7">
    <location>
        <position position="104"/>
    </location>
    <ligand>
        <name>Zn(2+)</name>
        <dbReference type="ChEBI" id="CHEBI:29105"/>
    </ligand>
</feature>
<comment type="similarity">
    <text evidence="1">Belongs to the Fur family.</text>
</comment>
<dbReference type="InterPro" id="IPR002481">
    <property type="entry name" value="FUR"/>
</dbReference>
<gene>
    <name evidence="9" type="ORF">PO878_00085</name>
</gene>
<feature type="binding site" evidence="7">
    <location>
        <position position="152"/>
    </location>
    <ligand>
        <name>Zn(2+)</name>
        <dbReference type="ChEBI" id="CHEBI:29105"/>
    </ligand>
</feature>
<dbReference type="KEGG" id="ima:PO878_00085"/>
<dbReference type="GO" id="GO:0003700">
    <property type="term" value="F:DNA-binding transcription factor activity"/>
    <property type="evidence" value="ECO:0007669"/>
    <property type="project" value="InterPro"/>
</dbReference>
<dbReference type="Gene3D" id="3.30.1490.190">
    <property type="match status" value="1"/>
</dbReference>
<dbReference type="InterPro" id="IPR036390">
    <property type="entry name" value="WH_DNA-bd_sf"/>
</dbReference>
<dbReference type="GO" id="GO:0045892">
    <property type="term" value="P:negative regulation of DNA-templated transcription"/>
    <property type="evidence" value="ECO:0007669"/>
    <property type="project" value="TreeGrafter"/>
</dbReference>
<evidence type="ECO:0000256" key="6">
    <source>
        <dbReference type="ARBA" id="ARBA00023163"/>
    </source>
</evidence>
<protein>
    <submittedName>
        <fullName evidence="9">Fur family transcriptional regulator</fullName>
    </submittedName>
</protein>
<name>A0AAE9Y5Y9_9ACTN</name>
<keyword evidence="2" id="KW-0678">Repressor</keyword>
<proteinExistence type="inferred from homology"/>
<evidence type="ECO:0000256" key="3">
    <source>
        <dbReference type="ARBA" id="ARBA00022833"/>
    </source>
</evidence>
<dbReference type="GO" id="GO:0008270">
    <property type="term" value="F:zinc ion binding"/>
    <property type="evidence" value="ECO:0007669"/>
    <property type="project" value="TreeGrafter"/>
</dbReference>
<feature type="binding site" evidence="8">
    <location>
        <position position="141"/>
    </location>
    <ligand>
        <name>Fe cation</name>
        <dbReference type="ChEBI" id="CHEBI:24875"/>
    </ligand>
</feature>
<dbReference type="CDD" id="cd07153">
    <property type="entry name" value="Fur_like"/>
    <property type="match status" value="1"/>
</dbReference>
<evidence type="ECO:0000256" key="8">
    <source>
        <dbReference type="PIRSR" id="PIRSR602481-2"/>
    </source>
</evidence>
<keyword evidence="8" id="KW-0408">Iron</keyword>
<evidence type="ECO:0000313" key="9">
    <source>
        <dbReference type="EMBL" id="WCO67122.1"/>
    </source>
</evidence>
<dbReference type="EMBL" id="CP116942">
    <property type="protein sequence ID" value="WCO67122.1"/>
    <property type="molecule type" value="Genomic_DNA"/>
</dbReference>
<dbReference type="SUPFAM" id="SSF46785">
    <property type="entry name" value="Winged helix' DNA-binding domain"/>
    <property type="match status" value="1"/>
</dbReference>
<dbReference type="PANTHER" id="PTHR33202:SF6">
    <property type="entry name" value="ZINC UPTAKE REGULATION PROTEIN"/>
    <property type="match status" value="1"/>
</dbReference>
<comment type="cofactor">
    <cofactor evidence="7">
        <name>Zn(2+)</name>
        <dbReference type="ChEBI" id="CHEBI:29105"/>
    </cofactor>
    <text evidence="7">Binds 1 zinc ion per subunit.</text>
</comment>
<dbReference type="Gene3D" id="1.10.10.10">
    <property type="entry name" value="Winged helix-like DNA-binding domain superfamily/Winged helix DNA-binding domain"/>
    <property type="match status" value="1"/>
</dbReference>
<evidence type="ECO:0000256" key="7">
    <source>
        <dbReference type="PIRSR" id="PIRSR602481-1"/>
    </source>
</evidence>
<keyword evidence="4" id="KW-0805">Transcription regulation</keyword>
<feature type="binding site" evidence="7">
    <location>
        <position position="107"/>
    </location>
    <ligand>
        <name>Zn(2+)</name>
        <dbReference type="ChEBI" id="CHEBI:29105"/>
    </ligand>
</feature>
<dbReference type="GO" id="GO:0000976">
    <property type="term" value="F:transcription cis-regulatory region binding"/>
    <property type="evidence" value="ECO:0007669"/>
    <property type="project" value="TreeGrafter"/>
</dbReference>
<feature type="binding site" evidence="8">
    <location>
        <position position="124"/>
    </location>
    <ligand>
        <name>Fe cation</name>
        <dbReference type="ChEBI" id="CHEBI:24875"/>
    </ligand>
</feature>
<accession>A0AAE9Y5Y9</accession>
<sequence>MTTAPPTSASAPELDLEVERRLDGEGQRYTPNRRAVIRILAEAERPLTTAEVVDRGDGLPQSSVYRNLGVLEAAGAVRRIAGGDEFTRFELAEDLAGHHHHLICTDCGSVADFTVPPTVERGLEAALHEVAAAAGFTADDHRLDLVGRCASCS</sequence>
<dbReference type="Pfam" id="PF01475">
    <property type="entry name" value="FUR"/>
    <property type="match status" value="1"/>
</dbReference>
<keyword evidence="6" id="KW-0804">Transcription</keyword>
<comment type="cofactor">
    <cofactor evidence="8">
        <name>Mn(2+)</name>
        <dbReference type="ChEBI" id="CHEBI:29035"/>
    </cofactor>
    <cofactor evidence="8">
        <name>Fe(2+)</name>
        <dbReference type="ChEBI" id="CHEBI:29033"/>
    </cofactor>
    <text evidence="8">Binds 1 Mn(2+) or Fe(2+) ion per subunit.</text>
</comment>
<evidence type="ECO:0000256" key="2">
    <source>
        <dbReference type="ARBA" id="ARBA00022491"/>
    </source>
</evidence>
<keyword evidence="5" id="KW-0238">DNA-binding</keyword>
<dbReference type="GO" id="GO:0005829">
    <property type="term" value="C:cytosol"/>
    <property type="evidence" value="ECO:0007669"/>
    <property type="project" value="TreeGrafter"/>
</dbReference>
<keyword evidence="3 7" id="KW-0862">Zinc</keyword>
<feature type="binding site" evidence="7">
    <location>
        <position position="149"/>
    </location>
    <ligand>
        <name>Zn(2+)</name>
        <dbReference type="ChEBI" id="CHEBI:29105"/>
    </ligand>
</feature>
<organism evidence="9 10">
    <name type="scientific">Iamia majanohamensis</name>
    <dbReference type="NCBI Taxonomy" id="467976"/>
    <lineage>
        <taxon>Bacteria</taxon>
        <taxon>Bacillati</taxon>
        <taxon>Actinomycetota</taxon>
        <taxon>Acidimicrobiia</taxon>
        <taxon>Acidimicrobiales</taxon>
        <taxon>Iamiaceae</taxon>
        <taxon>Iamia</taxon>
    </lineage>
</organism>
<dbReference type="InterPro" id="IPR036388">
    <property type="entry name" value="WH-like_DNA-bd_sf"/>
</dbReference>
<dbReference type="PANTHER" id="PTHR33202">
    <property type="entry name" value="ZINC UPTAKE REGULATION PROTEIN"/>
    <property type="match status" value="1"/>
</dbReference>
<reference evidence="9" key="1">
    <citation type="submission" date="2023-01" db="EMBL/GenBank/DDBJ databases">
        <title>The diversity of Class Acidimicrobiia in South China Sea sediment environments and the proposal of Iamia marina sp. nov., a novel species of the genus Iamia.</title>
        <authorList>
            <person name="He Y."/>
            <person name="Tian X."/>
        </authorList>
    </citation>
    <scope>NUCLEOTIDE SEQUENCE</scope>
    <source>
        <strain evidence="9">DSM 19957</strain>
    </source>
</reference>
<evidence type="ECO:0000256" key="5">
    <source>
        <dbReference type="ARBA" id="ARBA00023125"/>
    </source>
</evidence>
<dbReference type="InterPro" id="IPR043135">
    <property type="entry name" value="Fur_C"/>
</dbReference>
<evidence type="ECO:0000256" key="1">
    <source>
        <dbReference type="ARBA" id="ARBA00007957"/>
    </source>
</evidence>